<proteinExistence type="predicted"/>
<dbReference type="PANTHER" id="PTHR36039">
    <property type="match status" value="1"/>
</dbReference>
<gene>
    <name evidence="1" type="ORF">SAMN02745123_02259</name>
</gene>
<dbReference type="Gene3D" id="3.90.1140.10">
    <property type="entry name" value="Cyclic phosphodiesterase"/>
    <property type="match status" value="1"/>
</dbReference>
<keyword evidence="1" id="KW-0436">Ligase</keyword>
<dbReference type="RefSeq" id="WP_072914330.1">
    <property type="nucleotide sequence ID" value="NZ_FRAR01000016.1"/>
</dbReference>
<dbReference type="PANTHER" id="PTHR36039:SF2">
    <property type="entry name" value="RNA LIGASE_CYCLIC NUCLEOTIDE PHOSPHODIESTERASE FAMILY PROTEIN"/>
    <property type="match status" value="1"/>
</dbReference>
<dbReference type="AlphaFoldDB" id="A0A1M6TCQ6"/>
<dbReference type="InterPro" id="IPR009097">
    <property type="entry name" value="Cyclic_Pdiesterase"/>
</dbReference>
<evidence type="ECO:0000313" key="2">
    <source>
        <dbReference type="Proteomes" id="UP000183997"/>
    </source>
</evidence>
<evidence type="ECO:0000313" key="1">
    <source>
        <dbReference type="EMBL" id="SHK54654.1"/>
    </source>
</evidence>
<sequence>MTYAVNLYFNKEAEHYITNIWRKLEGLEKGKCLICHNSRPHITLAIYNDLDLAVTKERLKSLIRDVYSFHLKFLQIGIFPHNKGAIFLTPNLTDDLFRIHRHFHERFKDFEKQGWDYYKPQSWYPHCTLSLETPTEAIPSVLEEILKVFRPMEVTITSMGIVSLDPIDYLFEIELGKASDLAP</sequence>
<protein>
    <submittedName>
        <fullName evidence="1">2'-5' RNA ligase superfamily protein</fullName>
    </submittedName>
</protein>
<dbReference type="SUPFAM" id="SSF55144">
    <property type="entry name" value="LigT-like"/>
    <property type="match status" value="1"/>
</dbReference>
<accession>A0A1M6TCQ6</accession>
<keyword evidence="2" id="KW-1185">Reference proteome</keyword>
<dbReference type="GO" id="GO:0016874">
    <property type="term" value="F:ligase activity"/>
    <property type="evidence" value="ECO:0007669"/>
    <property type="project" value="UniProtKB-KW"/>
</dbReference>
<dbReference type="Pfam" id="PF13563">
    <property type="entry name" value="2_5_RNA_ligase2"/>
    <property type="match status" value="1"/>
</dbReference>
<dbReference type="STRING" id="1121421.SAMN02745123_02259"/>
<organism evidence="1 2">
    <name type="scientific">Desulforamulus aeronauticus DSM 10349</name>
    <dbReference type="NCBI Taxonomy" id="1121421"/>
    <lineage>
        <taxon>Bacteria</taxon>
        <taxon>Bacillati</taxon>
        <taxon>Bacillota</taxon>
        <taxon>Clostridia</taxon>
        <taxon>Eubacteriales</taxon>
        <taxon>Peptococcaceae</taxon>
        <taxon>Desulforamulus</taxon>
    </lineage>
</organism>
<dbReference type="EMBL" id="FRAR01000016">
    <property type="protein sequence ID" value="SHK54654.1"/>
    <property type="molecule type" value="Genomic_DNA"/>
</dbReference>
<dbReference type="OrthoDB" id="463286at2"/>
<dbReference type="Proteomes" id="UP000183997">
    <property type="component" value="Unassembled WGS sequence"/>
</dbReference>
<reference evidence="2" key="1">
    <citation type="submission" date="2016-11" db="EMBL/GenBank/DDBJ databases">
        <authorList>
            <person name="Varghese N."/>
            <person name="Submissions S."/>
        </authorList>
    </citation>
    <scope>NUCLEOTIDE SEQUENCE [LARGE SCALE GENOMIC DNA]</scope>
    <source>
        <strain evidence="2">DSM 10349</strain>
    </source>
</reference>
<name>A0A1M6TCQ6_9FIRM</name>